<dbReference type="InterPro" id="IPR007837">
    <property type="entry name" value="DinB"/>
</dbReference>
<dbReference type="RefSeq" id="WP_255841312.1">
    <property type="nucleotide sequence ID" value="NZ_CP094358.1"/>
</dbReference>
<accession>A0A9E7CSE5</accession>
<dbReference type="Proteomes" id="UP000831290">
    <property type="component" value="Chromosome"/>
</dbReference>
<sequence length="159" mass="18783">MKFFFEYNWKIRNEWFNLLKNVPQDELLKERTGGLGSISKTLFHIIKVEHNWICDLKGMPILDIKFSSSFTGLHSIINFSNELNKDVVEYLSNWNDNYEYKILYLKPENGGDIRCTYAEVLRHLIIHEIHHIGQLSIWVRELGMKPVSSNFIHNGLMKN</sequence>
<dbReference type="GO" id="GO:0046872">
    <property type="term" value="F:metal ion binding"/>
    <property type="evidence" value="ECO:0007669"/>
    <property type="project" value="UniProtKB-KW"/>
</dbReference>
<protein>
    <submittedName>
        <fullName evidence="4">DinB family protein</fullName>
    </submittedName>
</protein>
<dbReference type="Pfam" id="PF05163">
    <property type="entry name" value="DinB"/>
    <property type="match status" value="1"/>
</dbReference>
<keyword evidence="2 3" id="KW-0479">Metal-binding</keyword>
<dbReference type="AlphaFoldDB" id="A0A9E7CSE5"/>
<dbReference type="Gene3D" id="1.20.120.450">
    <property type="entry name" value="dinb family like domain"/>
    <property type="match status" value="1"/>
</dbReference>
<evidence type="ECO:0000256" key="1">
    <source>
        <dbReference type="ARBA" id="ARBA00008635"/>
    </source>
</evidence>
<comment type="similarity">
    <text evidence="1">Belongs to the DinB family.</text>
</comment>
<dbReference type="PANTHER" id="PTHR37302">
    <property type="entry name" value="SLR1116 PROTEIN"/>
    <property type="match status" value="1"/>
</dbReference>
<name>A0A9E7CSE5_9FLAO</name>
<reference evidence="4" key="1">
    <citation type="submission" date="2022-03" db="EMBL/GenBank/DDBJ databases">
        <title>Description of Abyssus ytuae gen. nov., sp. nov., a novel member of the family Flavobacteriaceae isolated from the sediment of Mariana Trench.</title>
        <authorList>
            <person name="Zhang J."/>
            <person name="Xu X."/>
        </authorList>
    </citation>
    <scope>NUCLEOTIDE SEQUENCE</scope>
    <source>
        <strain evidence="4">MT3330</strain>
    </source>
</reference>
<dbReference type="SUPFAM" id="SSF109854">
    <property type="entry name" value="DinB/YfiT-like putative metalloenzymes"/>
    <property type="match status" value="1"/>
</dbReference>
<evidence type="ECO:0000256" key="3">
    <source>
        <dbReference type="PIRSR" id="PIRSR607837-1"/>
    </source>
</evidence>
<proteinExistence type="inferred from homology"/>
<evidence type="ECO:0000313" key="4">
    <source>
        <dbReference type="EMBL" id="UOB16151.1"/>
    </source>
</evidence>
<dbReference type="InterPro" id="IPR034660">
    <property type="entry name" value="DinB/YfiT-like"/>
</dbReference>
<organism evidence="4 5">
    <name type="scientific">Abyssalbus ytuae</name>
    <dbReference type="NCBI Taxonomy" id="2926907"/>
    <lineage>
        <taxon>Bacteria</taxon>
        <taxon>Pseudomonadati</taxon>
        <taxon>Bacteroidota</taxon>
        <taxon>Flavobacteriia</taxon>
        <taxon>Flavobacteriales</taxon>
        <taxon>Flavobacteriaceae</taxon>
        <taxon>Abyssalbus</taxon>
    </lineage>
</organism>
<feature type="binding site" evidence="3">
    <location>
        <position position="127"/>
    </location>
    <ligand>
        <name>a divalent metal cation</name>
        <dbReference type="ChEBI" id="CHEBI:60240"/>
    </ligand>
</feature>
<dbReference type="EMBL" id="CP094358">
    <property type="protein sequence ID" value="UOB16151.1"/>
    <property type="molecule type" value="Genomic_DNA"/>
</dbReference>
<keyword evidence="5" id="KW-1185">Reference proteome</keyword>
<evidence type="ECO:0000313" key="5">
    <source>
        <dbReference type="Proteomes" id="UP000831290"/>
    </source>
</evidence>
<feature type="binding site" evidence="3">
    <location>
        <position position="131"/>
    </location>
    <ligand>
        <name>a divalent metal cation</name>
        <dbReference type="ChEBI" id="CHEBI:60240"/>
    </ligand>
</feature>
<feature type="binding site" evidence="3">
    <location>
        <position position="44"/>
    </location>
    <ligand>
        <name>a divalent metal cation</name>
        <dbReference type="ChEBI" id="CHEBI:60240"/>
    </ligand>
</feature>
<dbReference type="KEGG" id="fbm:MQE35_10420"/>
<gene>
    <name evidence="4" type="ORF">MQE35_10420</name>
</gene>
<evidence type="ECO:0000256" key="2">
    <source>
        <dbReference type="ARBA" id="ARBA00022723"/>
    </source>
</evidence>
<dbReference type="PANTHER" id="PTHR37302:SF3">
    <property type="entry name" value="DAMAGE-INDUCIBLE PROTEIN DINB"/>
    <property type="match status" value="1"/>
</dbReference>